<reference evidence="9" key="1">
    <citation type="submission" date="2021-02" db="EMBL/GenBank/DDBJ databases">
        <authorList>
            <person name="Nowell W R."/>
        </authorList>
    </citation>
    <scope>NUCLEOTIDE SEQUENCE</scope>
</reference>
<dbReference type="InterPro" id="IPR003618">
    <property type="entry name" value="TFIIS_cen_dom"/>
</dbReference>
<dbReference type="GO" id="GO:0005634">
    <property type="term" value="C:nucleus"/>
    <property type="evidence" value="ECO:0007669"/>
    <property type="project" value="TreeGrafter"/>
</dbReference>
<dbReference type="PROSITE" id="PS01359">
    <property type="entry name" value="ZF_PHD_1"/>
    <property type="match status" value="1"/>
</dbReference>
<feature type="compositionally biased region" description="Polar residues" evidence="6">
    <location>
        <begin position="976"/>
        <end position="999"/>
    </location>
</feature>
<dbReference type="SUPFAM" id="SSF46942">
    <property type="entry name" value="Elongation factor TFIIS domain 2"/>
    <property type="match status" value="1"/>
</dbReference>
<evidence type="ECO:0000256" key="1">
    <source>
        <dbReference type="ARBA" id="ARBA00022723"/>
    </source>
</evidence>
<feature type="domain" description="TFIIS central" evidence="8">
    <location>
        <begin position="437"/>
        <end position="557"/>
    </location>
</feature>
<dbReference type="Gene3D" id="2.120.10.30">
    <property type="entry name" value="TolB, C-terminal domain"/>
    <property type="match status" value="1"/>
</dbReference>
<sequence>MINTSTSKGPLNEDRTSDDSSSKDTNSSNYIQDDEDDPFTFRSRKSYPQRNNRPKLNYRDLEKGLYDAHELRQSMWALGGPTLLEKNNRSGKTSNTIEYSDDEEADMAANEENNEILIKKTDKSNDDSDQMHRRLWCICKKPWDHSRLMLRCDSCANWYHGDCIGVTKEQARVLDMNGDQFVCPPCKGVTSNSEVKSRRSSDESMNIKRKRLDAASPSDRKEGERNGNALITKNLTNSEPLKRPKTGIFFQRDPAVEPQIHCIVHGCSNWAKSGWVYCSPACIRRHINDTLQTIQRSKGMDNDNPPTREDILLYENRTKKVLDRKLVPKIEDLCTWINQHPSYEIVKPALRQSILLTANESKSSANTGLVRQPSVINPTTPKTPTTPTSTKPKLSWAPVVPNTKLVPIKKAPVQLAKPVTTTSNASRTSSVQNYADIRMKVPQALYDKLIMRLEKSGEKLVTNDEMRILTDKIEEEMYRVYGKVDNAYKNKFRSLLANITNMNNNFFYKHLLSKEVSPKQIVAMRPEDMLPPEEKEKRKDDFEKEVQMIIKAEEQTAEEMARRARTKVTRQGLIDNDSVLSAYKANEQNPSEAKETPLKSSSDTSKTNRETIKPEKSTISKTVIKTKNPISSTSGQKPAVKPKPKTQPITTSNKDATSTHGHHTFDINCSICTNGTISKSTSPKPSLPMAPIENIPEPSEPIPTKTINEIPKPSSISPTYEESSELSNPIFSSADLDNDYIEPESPTGIDALLYDDDDDLNNISIHSRSSIVQQPQPQHSESPSDNNECLASAPQGIRDDYNPLAASKPKTDTTQIYQPTPIARSSSIENQWHGVILPPDIKIPCQSLRIYGESDYLIGDIPEQLGILGRLRLGDLWDYIRDSIAVRDVIILTLVSSNNNENNVFSRYVDTMRASGRAAVINKRSEPSLIRDMYVLAADTKDCPSNVISTLALSANTDSKQLFLVVIGSGKRTKSTSRPNQSQSLSNITYKPVSLQESVTARDPRLSRNKDPRLGGPTATETMPTMNPSPPISQSMCTTNTKTIPTEYSTEDLVKLISDSFDHIRRASSVDAIRPIVMLTMERLKSSGREDLCTRFTNELHTMISEENLKKETNVTPAHAAGDNLNEENMEVDEEQDDKQKKQLNISEFNDVDYRFLDQDMDHRMATAIRPENDHHNERRKDAMRKSRFSDVISSHRDADDRTIKSSLMIDEREKRPTMIGTDSDFRTDAPTNLYGLWCFIILCAVRILSSSSAKFFQFTEEARAALRPFIGTEGMKCFDGCPIQCSGRTLDAGYMKLPRCIGISIDRSTGLLKAPAINLTYSPTGSRAWTDGYTGDMFDMINEAILGPASRVVSAYNAARVQIFQNASQLNAAWQQTFVDGKVRGGELARPLDILTYVNSHDEALALSQRSIGLYTMTLNASTVELNSFALRALSHLTAIFDIDLYEDFIDAWSTHVITKSLVGGMIEERAKVTRCFRAANVEFDHADEWKRTLAVGPALLQILEMVPWYDFVTDTAVNKRFAHTEAVRQADARLSPCVSGTATIIDSSDNLAHIKFNSLWKKNGITVVGGNGAGSSANQLNNLHGLFVDDDQNLYIPDYHNYRIVEWKAGATCGRVVAGGNGQGSRVDQLNYAHDVIVDTARDCLFIADMANHRVLRWPLRGTTCVETIFNVRLATFLAIDEQGFLYVTSWLGHEVKRWLLGEAHGTVVTGGNGIGSRLNQLNCTRKVFVDQLGTVYIADRNNHRIMRWPKGAAEGEILVGGIGAGSASNQLNEPVDGFDLKQNTIFSERDLSNINRGAGLALKVKIMHWFIMV</sequence>
<evidence type="ECO:0000313" key="11">
    <source>
        <dbReference type="Proteomes" id="UP000663866"/>
    </source>
</evidence>
<name>A0A819FTZ4_9BILA</name>
<organism evidence="9 11">
    <name type="scientific">Rotaria magnacalcarata</name>
    <dbReference type="NCBI Taxonomy" id="392030"/>
    <lineage>
        <taxon>Eukaryota</taxon>
        <taxon>Metazoa</taxon>
        <taxon>Spiralia</taxon>
        <taxon>Gnathifera</taxon>
        <taxon>Rotifera</taxon>
        <taxon>Eurotatoria</taxon>
        <taxon>Bdelloidea</taxon>
        <taxon>Philodinida</taxon>
        <taxon>Philodinidae</taxon>
        <taxon>Rotaria</taxon>
    </lineage>
</organism>
<dbReference type="GO" id="GO:0006351">
    <property type="term" value="P:DNA-templated transcription"/>
    <property type="evidence" value="ECO:0007669"/>
    <property type="project" value="InterPro"/>
</dbReference>
<dbReference type="EMBL" id="CAJOBG010000931">
    <property type="protein sequence ID" value="CAF3874829.1"/>
    <property type="molecule type" value="Genomic_DNA"/>
</dbReference>
<dbReference type="InterPro" id="IPR011011">
    <property type="entry name" value="Znf_FYVE_PHD"/>
</dbReference>
<dbReference type="InterPro" id="IPR001965">
    <property type="entry name" value="Znf_PHD"/>
</dbReference>
<dbReference type="InterPro" id="IPR011042">
    <property type="entry name" value="6-blade_b-propeller_TolB-like"/>
</dbReference>
<feature type="region of interest" description="Disordered" evidence="6">
    <location>
        <begin position="189"/>
        <end position="232"/>
    </location>
</feature>
<dbReference type="InterPro" id="IPR020864">
    <property type="entry name" value="MACPF"/>
</dbReference>
<evidence type="ECO:0000256" key="5">
    <source>
        <dbReference type="PROSITE-ProRule" id="PRU00146"/>
    </source>
</evidence>
<feature type="compositionally biased region" description="Basic and acidic residues" evidence="6">
    <location>
        <begin position="11"/>
        <end position="22"/>
    </location>
</feature>
<dbReference type="SUPFAM" id="SSF57903">
    <property type="entry name" value="FYVE/PHD zinc finger"/>
    <property type="match status" value="1"/>
</dbReference>
<dbReference type="PANTHER" id="PTHR11477:SF0">
    <property type="entry name" value="IP08861P-RELATED"/>
    <property type="match status" value="1"/>
</dbReference>
<dbReference type="InterPro" id="IPR019786">
    <property type="entry name" value="Zinc_finger_PHD-type_CS"/>
</dbReference>
<evidence type="ECO:0000256" key="2">
    <source>
        <dbReference type="ARBA" id="ARBA00022771"/>
    </source>
</evidence>
<dbReference type="Proteomes" id="UP000663866">
    <property type="component" value="Unassembled WGS sequence"/>
</dbReference>
<feature type="region of interest" description="Disordered" evidence="6">
    <location>
        <begin position="1"/>
        <end position="58"/>
    </location>
</feature>
<dbReference type="PROSITE" id="PS51321">
    <property type="entry name" value="TFIIS_CENTRAL"/>
    <property type="match status" value="1"/>
</dbReference>
<proteinExistence type="predicted"/>
<evidence type="ECO:0000256" key="3">
    <source>
        <dbReference type="ARBA" id="ARBA00022833"/>
    </source>
</evidence>
<feature type="domain" description="PHD-type" evidence="7">
    <location>
        <begin position="134"/>
        <end position="189"/>
    </location>
</feature>
<accession>A0A819FTZ4</accession>
<feature type="compositionally biased region" description="Low complexity" evidence="6">
    <location>
        <begin position="773"/>
        <end position="784"/>
    </location>
</feature>
<evidence type="ECO:0000256" key="6">
    <source>
        <dbReference type="SAM" id="MobiDB-lite"/>
    </source>
</evidence>
<dbReference type="SMART" id="SM00510">
    <property type="entry name" value="TFS2M"/>
    <property type="match status" value="1"/>
</dbReference>
<dbReference type="Pfam" id="PF01823">
    <property type="entry name" value="MACPF"/>
    <property type="match status" value="1"/>
</dbReference>
<dbReference type="InterPro" id="IPR037259">
    <property type="entry name" value="BRK_sf"/>
</dbReference>
<feature type="compositionally biased region" description="Polar residues" evidence="6">
    <location>
        <begin position="714"/>
        <end position="731"/>
    </location>
</feature>
<evidence type="ECO:0000313" key="10">
    <source>
        <dbReference type="EMBL" id="CAF3928891.1"/>
    </source>
</evidence>
<dbReference type="Pfam" id="PF07744">
    <property type="entry name" value="SPOC"/>
    <property type="match status" value="1"/>
</dbReference>
<keyword evidence="4" id="KW-0539">Nucleus</keyword>
<dbReference type="SUPFAM" id="SSF101898">
    <property type="entry name" value="NHL repeat"/>
    <property type="match status" value="1"/>
</dbReference>
<protein>
    <submittedName>
        <fullName evidence="9">Uncharacterized protein</fullName>
    </submittedName>
</protein>
<evidence type="ECO:0000256" key="4">
    <source>
        <dbReference type="ARBA" id="ARBA00023242"/>
    </source>
</evidence>
<dbReference type="PROSITE" id="PS50016">
    <property type="entry name" value="ZF_PHD_2"/>
    <property type="match status" value="1"/>
</dbReference>
<dbReference type="CDD" id="cd05819">
    <property type="entry name" value="NHL"/>
    <property type="match status" value="1"/>
</dbReference>
<dbReference type="Gene3D" id="1.10.472.30">
    <property type="entry name" value="Transcription elongation factor S-II, central domain"/>
    <property type="match status" value="1"/>
</dbReference>
<keyword evidence="1" id="KW-0479">Metal-binding</keyword>
<feature type="compositionally biased region" description="Basic and acidic residues" evidence="6">
    <location>
        <begin position="606"/>
        <end position="618"/>
    </location>
</feature>
<feature type="region of interest" description="Disordered" evidence="6">
    <location>
        <begin position="769"/>
        <end position="801"/>
    </location>
</feature>
<dbReference type="InterPro" id="IPR012921">
    <property type="entry name" value="SPOC_C"/>
</dbReference>
<dbReference type="Pfam" id="PF07500">
    <property type="entry name" value="TFIIS_M"/>
    <property type="match status" value="1"/>
</dbReference>
<dbReference type="SUPFAM" id="SSF160481">
    <property type="entry name" value="BRK domain-like"/>
    <property type="match status" value="1"/>
</dbReference>
<dbReference type="Gene3D" id="2.60.120.650">
    <property type="entry name" value="Cupin"/>
    <property type="match status" value="1"/>
</dbReference>
<dbReference type="GO" id="GO:0008270">
    <property type="term" value="F:zinc ion binding"/>
    <property type="evidence" value="ECO:0007669"/>
    <property type="project" value="UniProtKB-KW"/>
</dbReference>
<keyword evidence="2 5" id="KW-0863">Zinc-finger</keyword>
<dbReference type="SMART" id="SM00249">
    <property type="entry name" value="PHD"/>
    <property type="match status" value="1"/>
</dbReference>
<keyword evidence="3" id="KW-0862">Zinc</keyword>
<feature type="compositionally biased region" description="Basic and acidic residues" evidence="6">
    <location>
        <begin position="195"/>
        <end position="206"/>
    </location>
</feature>
<evidence type="ECO:0000259" key="8">
    <source>
        <dbReference type="PROSITE" id="PS51321"/>
    </source>
</evidence>
<evidence type="ECO:0000313" key="9">
    <source>
        <dbReference type="EMBL" id="CAF3874829.1"/>
    </source>
</evidence>
<feature type="region of interest" description="Disordered" evidence="6">
    <location>
        <begin position="371"/>
        <end position="396"/>
    </location>
</feature>
<dbReference type="InterPro" id="IPR019787">
    <property type="entry name" value="Znf_PHD-finger"/>
</dbReference>
<dbReference type="Proteomes" id="UP000663842">
    <property type="component" value="Unassembled WGS sequence"/>
</dbReference>
<dbReference type="InterPro" id="IPR036575">
    <property type="entry name" value="TFIIS_cen_dom_sf"/>
</dbReference>
<dbReference type="PANTHER" id="PTHR11477">
    <property type="entry name" value="TRANSCRIPTION FACTOR S-II ZINC FINGER DOMAIN-CONTAINING PROTEIN"/>
    <property type="match status" value="1"/>
</dbReference>
<evidence type="ECO:0000259" key="7">
    <source>
        <dbReference type="PROSITE" id="PS50016"/>
    </source>
</evidence>
<feature type="compositionally biased region" description="Low complexity" evidence="6">
    <location>
        <begin position="378"/>
        <end position="393"/>
    </location>
</feature>
<feature type="compositionally biased region" description="Polar residues" evidence="6">
    <location>
        <begin position="1019"/>
        <end position="1037"/>
    </location>
</feature>
<dbReference type="Pfam" id="PF00628">
    <property type="entry name" value="PHD"/>
    <property type="match status" value="1"/>
</dbReference>
<dbReference type="EMBL" id="CAJOBF010001237">
    <property type="protein sequence ID" value="CAF3928891.1"/>
    <property type="molecule type" value="Genomic_DNA"/>
</dbReference>
<feature type="region of interest" description="Disordered" evidence="6">
    <location>
        <begin position="694"/>
        <end position="731"/>
    </location>
</feature>
<feature type="region of interest" description="Disordered" evidence="6">
    <location>
        <begin position="585"/>
        <end position="663"/>
    </location>
</feature>
<dbReference type="CDD" id="cd15552">
    <property type="entry name" value="PHD_PHF3_like"/>
    <property type="match status" value="1"/>
</dbReference>
<gene>
    <name evidence="9" type="ORF">OVN521_LOCUS8135</name>
    <name evidence="10" type="ORF">UXM345_LOCUS12069</name>
</gene>
<feature type="compositionally biased region" description="Polar residues" evidence="6">
    <location>
        <begin position="647"/>
        <end position="659"/>
    </location>
</feature>
<feature type="region of interest" description="Disordered" evidence="6">
    <location>
        <begin position="972"/>
        <end position="1037"/>
    </location>
</feature>
<keyword evidence="11" id="KW-1185">Reference proteome</keyword>
<feature type="compositionally biased region" description="Basic and acidic residues" evidence="6">
    <location>
        <begin position="1000"/>
        <end position="1013"/>
    </location>
</feature>
<comment type="caution">
    <text evidence="9">The sequence shown here is derived from an EMBL/GenBank/DDBJ whole genome shotgun (WGS) entry which is preliminary data.</text>
</comment>